<organism evidence="3 4">
    <name type="scientific">Thermaerobacter composti</name>
    <dbReference type="NCBI Taxonomy" id="554949"/>
    <lineage>
        <taxon>Bacteria</taxon>
        <taxon>Bacillati</taxon>
        <taxon>Bacillota</taxon>
        <taxon>Clostridia</taxon>
        <taxon>Eubacteriales</taxon>
        <taxon>Clostridiales Family XVII. Incertae Sedis</taxon>
        <taxon>Thermaerobacter</taxon>
    </lineage>
</organism>
<protein>
    <submittedName>
        <fullName evidence="3">ATP phosphoribosyltransferase regulatory subunit</fullName>
    </submittedName>
</protein>
<feature type="compositionally biased region" description="Gly residues" evidence="1">
    <location>
        <begin position="387"/>
        <end position="399"/>
    </location>
</feature>
<dbReference type="PANTHER" id="PTHR43707:SF1">
    <property type="entry name" value="HISTIDINE--TRNA LIGASE, MITOCHONDRIAL-RELATED"/>
    <property type="match status" value="1"/>
</dbReference>
<dbReference type="EMBL" id="CP132508">
    <property type="protein sequence ID" value="WPD19625.1"/>
    <property type="molecule type" value="Genomic_DNA"/>
</dbReference>
<evidence type="ECO:0000313" key="3">
    <source>
        <dbReference type="EMBL" id="WPD19625.1"/>
    </source>
</evidence>
<feature type="domain" description="Class II Histidinyl-tRNA synthetase (HisRS)-like catalytic core" evidence="2">
    <location>
        <begin position="25"/>
        <end position="325"/>
    </location>
</feature>
<dbReference type="Proteomes" id="UP001304683">
    <property type="component" value="Chromosome"/>
</dbReference>
<dbReference type="InterPro" id="IPR004516">
    <property type="entry name" value="HisRS/HisZ"/>
</dbReference>
<evidence type="ECO:0000259" key="2">
    <source>
        <dbReference type="Pfam" id="PF13393"/>
    </source>
</evidence>
<dbReference type="Pfam" id="PF13393">
    <property type="entry name" value="tRNA-synt_His"/>
    <property type="match status" value="1"/>
</dbReference>
<accession>A0ABZ0QT33</accession>
<sequence>MFAMSLHATSVGSPAWGSGPVVALDREEAVRHRLATLFARWGYRRVRTPLWEEAGPPLLEVFPETALCRFVDPSGRVLALRPDHTLAVARWAAPRFRGPDPWRLSYIDAVYRRDPRDGRFHAVTQAGVELLGLPAPAGDVELLGLVLDALDGLGLGGTSPDGPATSVRVTVGHVGVLQAVLASHGVDGTAAGAILAALVRRDRVALRRELEATLGAAATARLYPVLVRSLPPDAAREWLAELDGEAAAGLAATLEAVGRLFGSKQVARIRVEPGLVRDLQYYTGLVVEVFAGRRRIAAGGRYDGLLARFGGQGPAVGLAFDVEAVAEATAMEAAADPHAVVAMGAAVGERGGAAGTPDPDPGPAARELRDAVAPAIGPSPTRARGGAAHGGATRAGGSGPQAAWDGTVGRSTSTGDESGPPPAAGGAGAPIDYLVAGPAPSAGAGAEDARWAVTARLWEEARRLRAQGASAVVMAGLAGEEQAAAAARRLGCLRLLWLDGTRRVLRMAWPAGEPPSA</sequence>
<keyword evidence="3" id="KW-0808">Transferase</keyword>
<dbReference type="Gene3D" id="3.30.930.10">
    <property type="entry name" value="Bira Bifunctional Protein, Domain 2"/>
    <property type="match status" value="1"/>
</dbReference>
<dbReference type="RefSeq" id="WP_318751123.1">
    <property type="nucleotide sequence ID" value="NZ_CP132508.1"/>
</dbReference>
<evidence type="ECO:0000313" key="4">
    <source>
        <dbReference type="Proteomes" id="UP001304683"/>
    </source>
</evidence>
<proteinExistence type="predicted"/>
<dbReference type="InterPro" id="IPR041715">
    <property type="entry name" value="HisRS-like_core"/>
</dbReference>
<keyword evidence="4" id="KW-1185">Reference proteome</keyword>
<dbReference type="GO" id="GO:0016757">
    <property type="term" value="F:glycosyltransferase activity"/>
    <property type="evidence" value="ECO:0007669"/>
    <property type="project" value="UniProtKB-KW"/>
</dbReference>
<keyword evidence="3" id="KW-0328">Glycosyltransferase</keyword>
<gene>
    <name evidence="3" type="ORF">Q5761_02845</name>
</gene>
<dbReference type="SUPFAM" id="SSF55681">
    <property type="entry name" value="Class II aaRS and biotin synthetases"/>
    <property type="match status" value="1"/>
</dbReference>
<dbReference type="InterPro" id="IPR045864">
    <property type="entry name" value="aa-tRNA-synth_II/BPL/LPL"/>
</dbReference>
<feature type="region of interest" description="Disordered" evidence="1">
    <location>
        <begin position="375"/>
        <end position="429"/>
    </location>
</feature>
<reference evidence="3 4" key="1">
    <citation type="submission" date="2023-08" db="EMBL/GenBank/DDBJ databases">
        <title>Genome sequence of Thermaerobacter compostii strain Ins1, a spore-forming filamentous bacterium isolated from a deep geothermal reservoir.</title>
        <authorList>
            <person name="Bregnard D."/>
            <person name="Gonzalez D."/>
            <person name="Junier P."/>
        </authorList>
    </citation>
    <scope>NUCLEOTIDE SEQUENCE [LARGE SCALE GENOMIC DNA]</scope>
    <source>
        <strain evidence="3 4">Ins1</strain>
    </source>
</reference>
<dbReference type="CDD" id="cd00773">
    <property type="entry name" value="HisRS-like_core"/>
    <property type="match status" value="1"/>
</dbReference>
<dbReference type="PANTHER" id="PTHR43707">
    <property type="entry name" value="HISTIDYL-TRNA SYNTHETASE"/>
    <property type="match status" value="1"/>
</dbReference>
<evidence type="ECO:0000256" key="1">
    <source>
        <dbReference type="SAM" id="MobiDB-lite"/>
    </source>
</evidence>
<name>A0ABZ0QT33_9FIRM</name>